<evidence type="ECO:0000256" key="2">
    <source>
        <dbReference type="ARBA" id="ARBA00022450"/>
    </source>
</evidence>
<dbReference type="Pfam" id="PF08659">
    <property type="entry name" value="KR"/>
    <property type="match status" value="1"/>
</dbReference>
<dbReference type="SUPFAM" id="SSF51735">
    <property type="entry name" value="NAD(P)-binding Rossmann-fold domains"/>
    <property type="match status" value="1"/>
</dbReference>
<proteinExistence type="inferred from homology"/>
<evidence type="ECO:0000256" key="5">
    <source>
        <dbReference type="ARBA" id="ARBA00023315"/>
    </source>
</evidence>
<dbReference type="Proteomes" id="UP001480595">
    <property type="component" value="Unassembled WGS sequence"/>
</dbReference>
<dbReference type="Pfam" id="PF23297">
    <property type="entry name" value="ACP_SdgA_C"/>
    <property type="match status" value="1"/>
</dbReference>
<dbReference type="InterPro" id="IPR020806">
    <property type="entry name" value="PKS_PP-bd"/>
</dbReference>
<dbReference type="EMBL" id="JAQQWL010000008">
    <property type="protein sequence ID" value="KAK8061794.1"/>
    <property type="molecule type" value="Genomic_DNA"/>
</dbReference>
<dbReference type="RefSeq" id="XP_066715056.1">
    <property type="nucleotide sequence ID" value="XM_066859569.1"/>
</dbReference>
<dbReference type="PROSITE" id="PS50075">
    <property type="entry name" value="CARRIER"/>
    <property type="match status" value="1"/>
</dbReference>
<dbReference type="SUPFAM" id="SSF47336">
    <property type="entry name" value="ACP-like"/>
    <property type="match status" value="1"/>
</dbReference>
<dbReference type="SMART" id="SM00823">
    <property type="entry name" value="PKS_PP"/>
    <property type="match status" value="1"/>
</dbReference>
<protein>
    <recommendedName>
        <fullName evidence="7">Carrier domain-containing protein</fullName>
    </recommendedName>
</protein>
<dbReference type="Pfam" id="PF00755">
    <property type="entry name" value="Carn_acyltransf"/>
    <property type="match status" value="1"/>
</dbReference>
<accession>A0ABR1US91</accession>
<gene>
    <name evidence="8" type="ORF">PG994_008160</name>
</gene>
<organism evidence="8 9">
    <name type="scientific">Apiospora phragmitis</name>
    <dbReference type="NCBI Taxonomy" id="2905665"/>
    <lineage>
        <taxon>Eukaryota</taxon>
        <taxon>Fungi</taxon>
        <taxon>Dikarya</taxon>
        <taxon>Ascomycota</taxon>
        <taxon>Pezizomycotina</taxon>
        <taxon>Sordariomycetes</taxon>
        <taxon>Xylariomycetidae</taxon>
        <taxon>Amphisphaeriales</taxon>
        <taxon>Apiosporaceae</taxon>
        <taxon>Apiospora</taxon>
    </lineage>
</organism>
<sequence>MTAEVFNSVLQAKAHGTLNLQKVFTSAEDLAFFICLSSAVNIIGTAGQANYNASNSLQDSLAQFNQGSGCFYMTLNIGVIEDATVNNEAIIQSLRRQGLTTIYHDELEAFFEYALSAEARQAGCHQAVLGFTPESVTETTAVNGAAHTLMFTHVRPTTKTQATDTNNKSKTFEEVLGLTDDQDEIEAFVAQAIGAKLADLISADPTDVNLDESVTDLGLDSLIAIELRNWITREFSAPIQSSEVLDSPNLWSLAKKVTSRSSLVPGDENTDDDSTSGAFPASTLPTTRSSSQEPQKRQPPLPTPDVAEVLRMLADSRRAICSPGELEATERAVAEFNQTGLELLDSLRGDSSSAESRSDFYDRHIHLQRREPLQDHALFYIGHLTDGAPRHTQAERAAVITLAALDFKKRLESGLLQQNSLNGVPLCGETLQWLFHTTQVPGLEIDQARKYPSSNNIVVLRRGHMYEIAVHEQDGYASLTRLFADLIQSSEKQAAAPAVSVLTSKRRDEWAGLRSQLLGVGDAASNNNNNAATLAAIESSAFVLCLDDGAPETASARCTSILVDGGRLANRWLDKLLQFTVATNGVSALLAENSKLDGLSTRQLCEHVTDEILGTPPSGGAGLQDNAAVATADTLPGLSVVRQLTWDLSPAMVRAVAEQTASNLAHYKAIRASRHHYAALNRSFLGRNGLRSKGTVLIAILVATRMFYGYFEPAWETITVSKFAKGQIDWLQRGKGDVADMARKLKEAAVGHAQSVRRVADGHGYIEPLYALMGAALGEGKALPALFESAAWKYSDRHLSPKKCKVDCLGSGGYLRMQEGGFLMPNPDSVFVHYEVHHSDPLILVQGQEEDAVRFEGCLENAIGLVRDIIERGISRA</sequence>
<evidence type="ECO:0000256" key="3">
    <source>
        <dbReference type="ARBA" id="ARBA00022553"/>
    </source>
</evidence>
<reference evidence="8 9" key="1">
    <citation type="submission" date="2023-01" db="EMBL/GenBank/DDBJ databases">
        <title>Analysis of 21 Apiospora genomes using comparative genomics revels a genus with tremendous synthesis potential of carbohydrate active enzymes and secondary metabolites.</title>
        <authorList>
            <person name="Sorensen T."/>
        </authorList>
    </citation>
    <scope>NUCLEOTIDE SEQUENCE [LARGE SCALE GENOMIC DNA]</scope>
    <source>
        <strain evidence="8 9">CBS 135458</strain>
    </source>
</reference>
<comment type="caution">
    <text evidence="8">The sequence shown here is derived from an EMBL/GenBank/DDBJ whole genome shotgun (WGS) entry which is preliminary data.</text>
</comment>
<name>A0ABR1US91_9PEZI</name>
<dbReference type="InterPro" id="IPR039551">
    <property type="entry name" value="Cho/carn_acyl_trans"/>
</dbReference>
<comment type="similarity">
    <text evidence="1">Belongs to the carnitine/choline acetyltransferase family.</text>
</comment>
<dbReference type="Gene3D" id="3.40.50.720">
    <property type="entry name" value="NAD(P)-binding Rossmann-like Domain"/>
    <property type="match status" value="1"/>
</dbReference>
<dbReference type="InterPro" id="IPR036736">
    <property type="entry name" value="ACP-like_sf"/>
</dbReference>
<feature type="domain" description="Carrier" evidence="7">
    <location>
        <begin position="184"/>
        <end position="261"/>
    </location>
</feature>
<dbReference type="InterPro" id="IPR000542">
    <property type="entry name" value="Carn_acyl_trans"/>
</dbReference>
<evidence type="ECO:0000313" key="9">
    <source>
        <dbReference type="Proteomes" id="UP001480595"/>
    </source>
</evidence>
<keyword evidence="2" id="KW-0596">Phosphopantetheine</keyword>
<dbReference type="InterPro" id="IPR013968">
    <property type="entry name" value="PKS_KR"/>
</dbReference>
<dbReference type="InterPro" id="IPR023213">
    <property type="entry name" value="CAT-like_dom_sf"/>
</dbReference>
<dbReference type="InterPro" id="IPR006162">
    <property type="entry name" value="Ppantetheine_attach_site"/>
</dbReference>
<keyword evidence="9" id="KW-1185">Reference proteome</keyword>
<dbReference type="Gene3D" id="3.30.559.10">
    <property type="entry name" value="Chloramphenicol acetyltransferase-like domain"/>
    <property type="match status" value="1"/>
</dbReference>
<dbReference type="PANTHER" id="PTHR22589:SF103">
    <property type="entry name" value="CARNITINE O-ACETYL-TRANSFERASE, ISOFORM A-RELATED"/>
    <property type="match status" value="1"/>
</dbReference>
<evidence type="ECO:0000256" key="1">
    <source>
        <dbReference type="ARBA" id="ARBA00005232"/>
    </source>
</evidence>
<keyword evidence="4" id="KW-0808">Transferase</keyword>
<dbReference type="GeneID" id="92092632"/>
<evidence type="ECO:0000256" key="6">
    <source>
        <dbReference type="SAM" id="MobiDB-lite"/>
    </source>
</evidence>
<evidence type="ECO:0000259" key="7">
    <source>
        <dbReference type="PROSITE" id="PS50075"/>
    </source>
</evidence>
<keyword evidence="3" id="KW-0597">Phosphoprotein</keyword>
<dbReference type="PROSITE" id="PS00012">
    <property type="entry name" value="PHOSPHOPANTETHEINE"/>
    <property type="match status" value="1"/>
</dbReference>
<dbReference type="InterPro" id="IPR042231">
    <property type="entry name" value="Cho/carn_acyl_trans_2"/>
</dbReference>
<feature type="region of interest" description="Disordered" evidence="6">
    <location>
        <begin position="261"/>
        <end position="304"/>
    </location>
</feature>
<dbReference type="PANTHER" id="PTHR22589">
    <property type="entry name" value="CARNITINE O-ACYLTRANSFERASE"/>
    <property type="match status" value="1"/>
</dbReference>
<dbReference type="SMART" id="SM01294">
    <property type="entry name" value="PKS_PP_betabranch"/>
    <property type="match status" value="1"/>
</dbReference>
<feature type="compositionally biased region" description="Polar residues" evidence="6">
    <location>
        <begin position="283"/>
        <end position="293"/>
    </location>
</feature>
<dbReference type="InterPro" id="IPR036291">
    <property type="entry name" value="NAD(P)-bd_dom_sf"/>
</dbReference>
<dbReference type="Gene3D" id="1.10.1200.10">
    <property type="entry name" value="ACP-like"/>
    <property type="match status" value="1"/>
</dbReference>
<dbReference type="InterPro" id="IPR009081">
    <property type="entry name" value="PP-bd_ACP"/>
</dbReference>
<evidence type="ECO:0000256" key="4">
    <source>
        <dbReference type="ARBA" id="ARBA00022679"/>
    </source>
</evidence>
<dbReference type="SUPFAM" id="SSF52777">
    <property type="entry name" value="CoA-dependent acyltransferases"/>
    <property type="match status" value="2"/>
</dbReference>
<evidence type="ECO:0000313" key="8">
    <source>
        <dbReference type="EMBL" id="KAK8061794.1"/>
    </source>
</evidence>
<keyword evidence="5" id="KW-0012">Acyltransferase</keyword>
<dbReference type="Gene3D" id="3.30.559.70">
    <property type="entry name" value="Choline/Carnitine o-acyltransferase, domain 2"/>
    <property type="match status" value="1"/>
</dbReference>